<proteinExistence type="predicted"/>
<dbReference type="RefSeq" id="WP_020775366.1">
    <property type="nucleotide sequence ID" value="NZ_ANIK01000123.1"/>
</dbReference>
<dbReference type="EMBL" id="ANIK01000123">
    <property type="protein sequence ID" value="EMJ90555.1"/>
    <property type="molecule type" value="Genomic_DNA"/>
</dbReference>
<name>M6CWD3_9LEPT</name>
<protein>
    <submittedName>
        <fullName evidence="1">Uncharacterized protein</fullName>
    </submittedName>
</protein>
<dbReference type="AlphaFoldDB" id="M6CWD3"/>
<dbReference type="PATRIC" id="fig|1218565.3.peg.4537"/>
<sequence length="340" mass="40102">MPKILPEQFIESHNIAFFFHDAMLSTIHDLEKNGILSTKLEFNDKETSEEFSKIPKKDTFRFLEERDKKDELYELITKLSYHSLLSDMLHFIYESLKCSEKGKLTVAYAILRKPFKESLFYLEMLATNHIDFYERLKSEDPNELNLSNSKIFDDTTKKKIISNAIAKCPYEPIFDSEFIYDVRYNKHCEYGIELLWQRANHLITTFGPIATEPFNFNFIFLNGKDINSLWFHYYRTVPFLLFYTFNVIEAIIGKFTVFDPQKADTLPLKAFAGFAIWAENSDWDEIVEPIGSIGKNVTKDIPFLCAKCNKSFDFDIKIYKQIFYDDFVKCPNCRFKIRLL</sequence>
<dbReference type="Proteomes" id="UP000011988">
    <property type="component" value="Unassembled WGS sequence"/>
</dbReference>
<gene>
    <name evidence="1" type="ORF">LEP1GSC194_3867</name>
</gene>
<reference evidence="1 2" key="1">
    <citation type="submission" date="2013-01" db="EMBL/GenBank/DDBJ databases">
        <authorList>
            <person name="Harkins D.M."/>
            <person name="Durkin A.S."/>
            <person name="Brinkac L.M."/>
            <person name="Haft D.H."/>
            <person name="Selengut J.D."/>
            <person name="Sanka R."/>
            <person name="DePew J."/>
            <person name="Purushe J."/>
            <person name="Galloway R.L."/>
            <person name="Vinetz J.M."/>
            <person name="Sutton G.G."/>
            <person name="Nierman W.C."/>
            <person name="Fouts D.E."/>
        </authorList>
    </citation>
    <scope>NUCLEOTIDE SEQUENCE [LARGE SCALE GENOMIC DNA]</scope>
    <source>
        <strain evidence="1 2">79601</strain>
    </source>
</reference>
<organism evidence="1 2">
    <name type="scientific">Leptospira alstonii serovar Sichuan str. 79601</name>
    <dbReference type="NCBI Taxonomy" id="1218565"/>
    <lineage>
        <taxon>Bacteria</taxon>
        <taxon>Pseudomonadati</taxon>
        <taxon>Spirochaetota</taxon>
        <taxon>Spirochaetia</taxon>
        <taxon>Leptospirales</taxon>
        <taxon>Leptospiraceae</taxon>
        <taxon>Leptospira</taxon>
    </lineage>
</organism>
<dbReference type="OrthoDB" id="2111564at2"/>
<evidence type="ECO:0000313" key="2">
    <source>
        <dbReference type="Proteomes" id="UP000011988"/>
    </source>
</evidence>
<evidence type="ECO:0000313" key="1">
    <source>
        <dbReference type="EMBL" id="EMJ90555.1"/>
    </source>
</evidence>
<accession>M6CWD3</accession>
<comment type="caution">
    <text evidence="1">The sequence shown here is derived from an EMBL/GenBank/DDBJ whole genome shotgun (WGS) entry which is preliminary data.</text>
</comment>